<dbReference type="RefSeq" id="WP_167927041.1">
    <property type="nucleotide sequence ID" value="NZ_JAATVY010000016.1"/>
</dbReference>
<proteinExistence type="predicted"/>
<dbReference type="PROSITE" id="PS00552">
    <property type="entry name" value="HTH_MERR_1"/>
    <property type="match status" value="1"/>
</dbReference>
<comment type="caution">
    <text evidence="3">The sequence shown here is derived from an EMBL/GenBank/DDBJ whole genome shotgun (WGS) entry which is preliminary data.</text>
</comment>
<name>A0ABX0Y199_9ACTN</name>
<accession>A0ABX0Y199</accession>
<dbReference type="PANTHER" id="PTHR30204">
    <property type="entry name" value="REDOX-CYCLING DRUG-SENSING TRANSCRIPTIONAL ACTIVATOR SOXR"/>
    <property type="match status" value="1"/>
</dbReference>
<evidence type="ECO:0000256" key="1">
    <source>
        <dbReference type="ARBA" id="ARBA00023125"/>
    </source>
</evidence>
<dbReference type="Proteomes" id="UP000722989">
    <property type="component" value="Unassembled WGS sequence"/>
</dbReference>
<keyword evidence="4" id="KW-1185">Reference proteome</keyword>
<evidence type="ECO:0000313" key="4">
    <source>
        <dbReference type="Proteomes" id="UP000722989"/>
    </source>
</evidence>
<protein>
    <submittedName>
        <fullName evidence="3">MerR family transcriptional regulator</fullName>
    </submittedName>
</protein>
<dbReference type="EMBL" id="JAATVY010000016">
    <property type="protein sequence ID" value="NJC72134.1"/>
    <property type="molecule type" value="Genomic_DNA"/>
</dbReference>
<dbReference type="InterPro" id="IPR047057">
    <property type="entry name" value="MerR_fam"/>
</dbReference>
<dbReference type="Pfam" id="PF13411">
    <property type="entry name" value="MerR_1"/>
    <property type="match status" value="1"/>
</dbReference>
<dbReference type="PRINTS" id="PR00040">
    <property type="entry name" value="HTHMERR"/>
</dbReference>
<dbReference type="InterPro" id="IPR009061">
    <property type="entry name" value="DNA-bd_dom_put_sf"/>
</dbReference>
<dbReference type="Gene3D" id="1.10.1660.10">
    <property type="match status" value="1"/>
</dbReference>
<feature type="domain" description="HTH merR-type" evidence="2">
    <location>
        <begin position="14"/>
        <end position="83"/>
    </location>
</feature>
<evidence type="ECO:0000259" key="2">
    <source>
        <dbReference type="PROSITE" id="PS50937"/>
    </source>
</evidence>
<dbReference type="SMART" id="SM00422">
    <property type="entry name" value="HTH_MERR"/>
    <property type="match status" value="1"/>
</dbReference>
<sequence>MSAHEQAPAGAVRTWSVGELAAATGLTVRALHHYDEVGLLTPTLRSSAGHRRYTAADVRRLHRVTALRGFGFTLAQIGQVLDDADLDVRELVRRQLDQVHDRIARAHRLRDGLNSVLTALDSAAEPSAPMLIQLIEVMTAVERSYIPEELQKMADNRRAMTAQLSPQQLAELSQRRQAYFDTLSPEQVAELRQRRGLPAPGGQEG</sequence>
<dbReference type="InterPro" id="IPR000551">
    <property type="entry name" value="MerR-type_HTH_dom"/>
</dbReference>
<reference evidence="3 4" key="1">
    <citation type="submission" date="2020-03" db="EMBL/GenBank/DDBJ databases">
        <title>WGS of the type strain of Planosporangium spp.</title>
        <authorList>
            <person name="Thawai C."/>
        </authorList>
    </citation>
    <scope>NUCLEOTIDE SEQUENCE [LARGE SCALE GENOMIC DNA]</scope>
    <source>
        <strain evidence="3 4">TBRC 5610</strain>
    </source>
</reference>
<gene>
    <name evidence="3" type="ORF">HC031_20790</name>
</gene>
<dbReference type="PROSITE" id="PS50937">
    <property type="entry name" value="HTH_MERR_2"/>
    <property type="match status" value="1"/>
</dbReference>
<dbReference type="SUPFAM" id="SSF46955">
    <property type="entry name" value="Putative DNA-binding domain"/>
    <property type="match status" value="1"/>
</dbReference>
<dbReference type="PANTHER" id="PTHR30204:SF90">
    <property type="entry name" value="HTH-TYPE TRANSCRIPTIONAL ACTIVATOR MTA"/>
    <property type="match status" value="1"/>
</dbReference>
<keyword evidence="1" id="KW-0238">DNA-binding</keyword>
<organism evidence="3 4">
    <name type="scientific">Planosporangium thailandense</name>
    <dbReference type="NCBI Taxonomy" id="765197"/>
    <lineage>
        <taxon>Bacteria</taxon>
        <taxon>Bacillati</taxon>
        <taxon>Actinomycetota</taxon>
        <taxon>Actinomycetes</taxon>
        <taxon>Micromonosporales</taxon>
        <taxon>Micromonosporaceae</taxon>
        <taxon>Planosporangium</taxon>
    </lineage>
</organism>
<evidence type="ECO:0000313" key="3">
    <source>
        <dbReference type="EMBL" id="NJC72134.1"/>
    </source>
</evidence>